<dbReference type="GO" id="GO:0046872">
    <property type="term" value="F:metal ion binding"/>
    <property type="evidence" value="ECO:0007669"/>
    <property type="project" value="UniProtKB-KW"/>
</dbReference>
<dbReference type="PANTHER" id="PTHR40562">
    <property type="match status" value="1"/>
</dbReference>
<reference evidence="8 9" key="1">
    <citation type="submission" date="2019-05" db="EMBL/GenBank/DDBJ databases">
        <title>Pseudomonas sp. SC006 isolated from lettuce that can produce HBGAs.</title>
        <authorList>
            <person name="Wang D."/>
            <person name="Liao N."/>
            <person name="Liu D."/>
            <person name="Zhang Z."/>
            <person name="Zou S."/>
        </authorList>
    </citation>
    <scope>NUCLEOTIDE SEQUENCE [LARGE SCALE GENOMIC DNA]</scope>
    <source>
        <strain evidence="8 9">SC006</strain>
    </source>
</reference>
<dbReference type="InterPro" id="IPR017881">
    <property type="entry name" value="NirD"/>
</dbReference>
<evidence type="ECO:0000256" key="4">
    <source>
        <dbReference type="ARBA" id="ARBA00023004"/>
    </source>
</evidence>
<gene>
    <name evidence="8" type="primary">nirD</name>
    <name evidence="8" type="ORF">FEM01_11680</name>
</gene>
<dbReference type="PANTHER" id="PTHR40562:SF1">
    <property type="entry name" value="NITRITE REDUCTASE (NADH) SMALL SUBUNIT"/>
    <property type="match status" value="1"/>
</dbReference>
<dbReference type="InterPro" id="IPR012748">
    <property type="entry name" value="Rieske-like_NirD"/>
</dbReference>
<dbReference type="PROSITE" id="PS51296">
    <property type="entry name" value="RIESKE"/>
    <property type="match status" value="1"/>
</dbReference>
<dbReference type="OrthoDB" id="516687at2"/>
<evidence type="ECO:0000256" key="2">
    <source>
        <dbReference type="ARBA" id="ARBA00022723"/>
    </source>
</evidence>
<keyword evidence="5" id="KW-0411">Iron-sulfur</keyword>
<evidence type="ECO:0000259" key="7">
    <source>
        <dbReference type="PROSITE" id="PS51296"/>
    </source>
</evidence>
<dbReference type="InterPro" id="IPR036922">
    <property type="entry name" value="Rieske_2Fe-2S_sf"/>
</dbReference>
<keyword evidence="3" id="KW-0560">Oxidoreductase</keyword>
<dbReference type="GO" id="GO:0008942">
    <property type="term" value="F:nitrite reductase [NAD(P)H] activity"/>
    <property type="evidence" value="ECO:0007669"/>
    <property type="project" value="InterPro"/>
</dbReference>
<evidence type="ECO:0000256" key="3">
    <source>
        <dbReference type="ARBA" id="ARBA00023002"/>
    </source>
</evidence>
<dbReference type="PROSITE" id="PS51300">
    <property type="entry name" value="NIRD"/>
    <property type="match status" value="1"/>
</dbReference>
<evidence type="ECO:0000256" key="6">
    <source>
        <dbReference type="ARBA" id="ARBA00023063"/>
    </source>
</evidence>
<organism evidence="8 9">
    <name type="scientific">Pseudomonas mosselii</name>
    <dbReference type="NCBI Taxonomy" id="78327"/>
    <lineage>
        <taxon>Bacteria</taxon>
        <taxon>Pseudomonadati</taxon>
        <taxon>Pseudomonadota</taxon>
        <taxon>Gammaproteobacteria</taxon>
        <taxon>Pseudomonadales</taxon>
        <taxon>Pseudomonadaceae</taxon>
        <taxon>Pseudomonas</taxon>
    </lineage>
</organism>
<dbReference type="AlphaFoldDB" id="A0A5R8Z643"/>
<sequence>MNQSNARVVKQTAWQTVCQVSDLVADSGVVVWHDGQQVALFYLPGQGPELYAVGNRDPRSGANVIGRGLVGNLQGEPVVAAPLYKQHFCLHSGRCLEDAQQALPVWAVRISEGRVEIGSGAWSR</sequence>
<keyword evidence="2" id="KW-0479">Metal-binding</keyword>
<proteinExistence type="predicted"/>
<evidence type="ECO:0000313" key="9">
    <source>
        <dbReference type="Proteomes" id="UP000309819"/>
    </source>
</evidence>
<name>A0A5R8Z643_9PSED</name>
<dbReference type="GO" id="GO:0051537">
    <property type="term" value="F:2 iron, 2 sulfur cluster binding"/>
    <property type="evidence" value="ECO:0007669"/>
    <property type="project" value="UniProtKB-KW"/>
</dbReference>
<dbReference type="Gene3D" id="2.102.10.10">
    <property type="entry name" value="Rieske [2Fe-2S] iron-sulphur domain"/>
    <property type="match status" value="1"/>
</dbReference>
<evidence type="ECO:0000313" key="8">
    <source>
        <dbReference type="EMBL" id="TLP61239.1"/>
    </source>
</evidence>
<keyword evidence="1" id="KW-0001">2Fe-2S</keyword>
<dbReference type="GO" id="GO:0042128">
    <property type="term" value="P:nitrate assimilation"/>
    <property type="evidence" value="ECO:0007669"/>
    <property type="project" value="UniProtKB-KW"/>
</dbReference>
<comment type="caution">
    <text evidence="8">The sequence shown here is derived from an EMBL/GenBank/DDBJ whole genome shotgun (WGS) entry which is preliminary data.</text>
</comment>
<protein>
    <submittedName>
        <fullName evidence="8">Nitrite reductase small subunit NirD</fullName>
    </submittedName>
</protein>
<dbReference type="InterPro" id="IPR017941">
    <property type="entry name" value="Rieske_2Fe-2S"/>
</dbReference>
<keyword evidence="4" id="KW-0408">Iron</keyword>
<dbReference type="CDD" id="cd03529">
    <property type="entry name" value="Rieske_NirD"/>
    <property type="match status" value="1"/>
</dbReference>
<dbReference type="SUPFAM" id="SSF50022">
    <property type="entry name" value="ISP domain"/>
    <property type="match status" value="1"/>
</dbReference>
<evidence type="ECO:0000256" key="1">
    <source>
        <dbReference type="ARBA" id="ARBA00022714"/>
    </source>
</evidence>
<feature type="domain" description="Rieske" evidence="7">
    <location>
        <begin position="15"/>
        <end position="117"/>
    </location>
</feature>
<dbReference type="Proteomes" id="UP000309819">
    <property type="component" value="Unassembled WGS sequence"/>
</dbReference>
<dbReference type="RefSeq" id="WP_138219591.1">
    <property type="nucleotide sequence ID" value="NZ_VAUO01000004.1"/>
</dbReference>
<dbReference type="EMBL" id="VAUO01000004">
    <property type="protein sequence ID" value="TLP61239.1"/>
    <property type="molecule type" value="Genomic_DNA"/>
</dbReference>
<dbReference type="Pfam" id="PF13806">
    <property type="entry name" value="Rieske_2"/>
    <property type="match status" value="1"/>
</dbReference>
<evidence type="ECO:0000256" key="5">
    <source>
        <dbReference type="ARBA" id="ARBA00023014"/>
    </source>
</evidence>
<dbReference type="NCBIfam" id="TIGR02378">
    <property type="entry name" value="nirD_assim_sml"/>
    <property type="match status" value="1"/>
</dbReference>
<keyword evidence="9" id="KW-1185">Reference proteome</keyword>
<accession>A0A5R8Z643</accession>
<keyword evidence="6" id="KW-0534">Nitrate assimilation</keyword>